<evidence type="ECO:0000256" key="4">
    <source>
        <dbReference type="ARBA" id="ARBA00023002"/>
    </source>
</evidence>
<keyword evidence="5" id="KW-0408">Iron</keyword>
<evidence type="ECO:0000256" key="5">
    <source>
        <dbReference type="ARBA" id="ARBA00023004"/>
    </source>
</evidence>
<dbReference type="InterPro" id="IPR036396">
    <property type="entry name" value="Cyt_P450_sf"/>
</dbReference>
<evidence type="ECO:0000256" key="6">
    <source>
        <dbReference type="ARBA" id="ARBA00023033"/>
    </source>
</evidence>
<dbReference type="InterPro" id="IPR050121">
    <property type="entry name" value="Cytochrome_P450_monoxygenase"/>
</dbReference>
<dbReference type="SUPFAM" id="SSF48264">
    <property type="entry name" value="Cytochrome P450"/>
    <property type="match status" value="1"/>
</dbReference>
<dbReference type="Pfam" id="PF00067">
    <property type="entry name" value="p450"/>
    <property type="match status" value="1"/>
</dbReference>
<evidence type="ECO:0000256" key="2">
    <source>
        <dbReference type="ARBA" id="ARBA00010617"/>
    </source>
</evidence>
<protein>
    <recommendedName>
        <fullName evidence="9">Cytochrome P450</fullName>
    </recommendedName>
</protein>
<evidence type="ECO:0000256" key="3">
    <source>
        <dbReference type="ARBA" id="ARBA00022723"/>
    </source>
</evidence>
<accession>A0ABR3RDA3</accession>
<comment type="caution">
    <text evidence="7">The sequence shown here is derived from an EMBL/GenBank/DDBJ whole genome shotgun (WGS) entry which is preliminary data.</text>
</comment>
<keyword evidence="4" id="KW-0560">Oxidoreductase</keyword>
<dbReference type="EMBL" id="JAKIXB020000014">
    <property type="protein sequence ID" value="KAL1602203.1"/>
    <property type="molecule type" value="Genomic_DNA"/>
</dbReference>
<dbReference type="Proteomes" id="UP001521222">
    <property type="component" value="Unassembled WGS sequence"/>
</dbReference>
<proteinExistence type="inferred from homology"/>
<keyword evidence="3" id="KW-0479">Metal-binding</keyword>
<dbReference type="PANTHER" id="PTHR24305:SF157">
    <property type="entry name" value="N-ACETYLTRYPTOPHAN 6-HYDROXYLASE IVOC-RELATED"/>
    <property type="match status" value="1"/>
</dbReference>
<evidence type="ECO:0000313" key="8">
    <source>
        <dbReference type="Proteomes" id="UP001521222"/>
    </source>
</evidence>
<name>A0ABR3RDA3_9PLEO</name>
<keyword evidence="8" id="KW-1185">Reference proteome</keyword>
<keyword evidence="6" id="KW-0503">Monooxygenase</keyword>
<evidence type="ECO:0000256" key="1">
    <source>
        <dbReference type="ARBA" id="ARBA00001971"/>
    </source>
</evidence>
<dbReference type="Gene3D" id="1.10.630.10">
    <property type="entry name" value="Cytochrome P450"/>
    <property type="match status" value="1"/>
</dbReference>
<evidence type="ECO:0000313" key="7">
    <source>
        <dbReference type="EMBL" id="KAL1602203.1"/>
    </source>
</evidence>
<reference evidence="7 8" key="1">
    <citation type="submission" date="2024-02" db="EMBL/GenBank/DDBJ databases">
        <title>De novo assembly and annotation of 12 fungi associated with fruit tree decline syndrome in Ontario, Canada.</title>
        <authorList>
            <person name="Sulman M."/>
            <person name="Ellouze W."/>
            <person name="Ilyukhin E."/>
        </authorList>
    </citation>
    <scope>NUCLEOTIDE SEQUENCE [LARGE SCALE GENOMIC DNA]</scope>
    <source>
        <strain evidence="7 8">M97-236</strain>
    </source>
</reference>
<gene>
    <name evidence="7" type="ORF">SLS59_004890</name>
</gene>
<dbReference type="PANTHER" id="PTHR24305">
    <property type="entry name" value="CYTOCHROME P450"/>
    <property type="match status" value="1"/>
</dbReference>
<evidence type="ECO:0008006" key="9">
    <source>
        <dbReference type="Google" id="ProtNLM"/>
    </source>
</evidence>
<comment type="cofactor">
    <cofactor evidence="1">
        <name>heme</name>
        <dbReference type="ChEBI" id="CHEBI:30413"/>
    </cofactor>
</comment>
<sequence length="249" mass="27845">MQTFENGAVGVLVSAALATVTAYALYVVVYNVYFHPLAKFPGPPLAGATKYWKAYIECIASDVVRVGPNEAYHDIYNNKNRWDKEARLYKSFGEDRSSFGFLTYAENKVRKDVLNRSFSQAAIDGAEKLVTEQTKALCVAFERQSKASKPADLYYAYRCLSMDIICTFCFGKPIHAVDAPDFAAPIVVAMDASLPVFIRFKYSDLYKNMIMKCPPDLSRIISPPTAGLVDLQQVSILAIIIFDITERKK</sequence>
<comment type="similarity">
    <text evidence="2">Belongs to the cytochrome P450 family.</text>
</comment>
<dbReference type="InterPro" id="IPR001128">
    <property type="entry name" value="Cyt_P450"/>
</dbReference>
<organism evidence="7 8">
    <name type="scientific">Nothophoma quercina</name>
    <dbReference type="NCBI Taxonomy" id="749835"/>
    <lineage>
        <taxon>Eukaryota</taxon>
        <taxon>Fungi</taxon>
        <taxon>Dikarya</taxon>
        <taxon>Ascomycota</taxon>
        <taxon>Pezizomycotina</taxon>
        <taxon>Dothideomycetes</taxon>
        <taxon>Pleosporomycetidae</taxon>
        <taxon>Pleosporales</taxon>
        <taxon>Pleosporineae</taxon>
        <taxon>Didymellaceae</taxon>
        <taxon>Nothophoma</taxon>
    </lineage>
</organism>